<organism evidence="6 7">
    <name type="scientific">Hyphococcus lacteus</name>
    <dbReference type="NCBI Taxonomy" id="3143536"/>
    <lineage>
        <taxon>Bacteria</taxon>
        <taxon>Pseudomonadati</taxon>
        <taxon>Pseudomonadota</taxon>
        <taxon>Alphaproteobacteria</taxon>
        <taxon>Parvularculales</taxon>
        <taxon>Parvularculaceae</taxon>
        <taxon>Hyphococcus</taxon>
    </lineage>
</organism>
<proteinExistence type="predicted"/>
<comment type="caution">
    <text evidence="6">The sequence shown here is derived from an EMBL/GenBank/DDBJ whole genome shotgun (WGS) entry which is preliminary data.</text>
</comment>
<keyword evidence="2" id="KW-0479">Metal-binding</keyword>
<dbReference type="Pfam" id="PF00355">
    <property type="entry name" value="Rieske"/>
    <property type="match status" value="1"/>
</dbReference>
<evidence type="ECO:0000256" key="3">
    <source>
        <dbReference type="ARBA" id="ARBA00023004"/>
    </source>
</evidence>
<dbReference type="CDD" id="cd03528">
    <property type="entry name" value="Rieske_RO_ferredoxin"/>
    <property type="match status" value="1"/>
</dbReference>
<feature type="domain" description="Rieske" evidence="5">
    <location>
        <begin position="3"/>
        <end position="99"/>
    </location>
</feature>
<protein>
    <submittedName>
        <fullName evidence="6">Non-heme iron oxygenase ferredoxin subunit</fullName>
    </submittedName>
</protein>
<reference evidence="6 7" key="1">
    <citation type="submission" date="2024-05" db="EMBL/GenBank/DDBJ databases">
        <title>Three bacterial strains, DH-69, EH-24, and ECK-19 isolated from coastal sediments.</title>
        <authorList>
            <person name="Ye Y.-Q."/>
            <person name="Du Z.-J."/>
        </authorList>
    </citation>
    <scope>NUCLEOTIDE SEQUENCE [LARGE SCALE GENOMIC DNA]</scope>
    <source>
        <strain evidence="6 7">ECK-19</strain>
    </source>
</reference>
<dbReference type="InterPro" id="IPR017941">
    <property type="entry name" value="Rieske_2Fe-2S"/>
</dbReference>
<evidence type="ECO:0000259" key="5">
    <source>
        <dbReference type="PROSITE" id="PS51296"/>
    </source>
</evidence>
<dbReference type="EMBL" id="JBEHZE010000001">
    <property type="protein sequence ID" value="MEX6632314.1"/>
    <property type="molecule type" value="Genomic_DNA"/>
</dbReference>
<keyword evidence="4" id="KW-0411">Iron-sulfur</keyword>
<dbReference type="Proteomes" id="UP001560685">
    <property type="component" value="Unassembled WGS sequence"/>
</dbReference>
<accession>A0ABV3Z0K1</accession>
<evidence type="ECO:0000256" key="2">
    <source>
        <dbReference type="ARBA" id="ARBA00022723"/>
    </source>
</evidence>
<evidence type="ECO:0000313" key="6">
    <source>
        <dbReference type="EMBL" id="MEX6632314.1"/>
    </source>
</evidence>
<dbReference type="SUPFAM" id="SSF50022">
    <property type="entry name" value="ISP domain"/>
    <property type="match status" value="1"/>
</dbReference>
<keyword evidence="3" id="KW-0408">Iron</keyword>
<evidence type="ECO:0000313" key="7">
    <source>
        <dbReference type="Proteomes" id="UP001560685"/>
    </source>
</evidence>
<dbReference type="InterPro" id="IPR036922">
    <property type="entry name" value="Rieske_2Fe-2S_sf"/>
</dbReference>
<dbReference type="RefSeq" id="WP_369312240.1">
    <property type="nucleotide sequence ID" value="NZ_JBEHZE010000001.1"/>
</dbReference>
<dbReference type="PROSITE" id="PS51296">
    <property type="entry name" value="RIESKE"/>
    <property type="match status" value="1"/>
</dbReference>
<name>A0ABV3Z0K1_9PROT</name>
<dbReference type="Gene3D" id="2.102.10.10">
    <property type="entry name" value="Rieske [2Fe-2S] iron-sulphur domain"/>
    <property type="match status" value="1"/>
</dbReference>
<keyword evidence="7" id="KW-1185">Reference proteome</keyword>
<evidence type="ECO:0000256" key="4">
    <source>
        <dbReference type="ARBA" id="ARBA00023014"/>
    </source>
</evidence>
<sequence>MVQILCSVEDVSEDEPLQVKLSDGHAVAVYRWEGKFYCTDDLCTHGDASLAEGYVEDGEIICPFHLGSFCIKSGAPRTAPCSEPIATYVVTEKDGNLLIDR</sequence>
<gene>
    <name evidence="6" type="ORF">ABFZ84_02015</name>
</gene>
<keyword evidence="1" id="KW-0001">2Fe-2S</keyword>
<evidence type="ECO:0000256" key="1">
    <source>
        <dbReference type="ARBA" id="ARBA00022714"/>
    </source>
</evidence>